<dbReference type="FunFam" id="3.40.228.10:FF:000002">
    <property type="entry name" value="Formate dehydrogenase subunit alpha"/>
    <property type="match status" value="1"/>
</dbReference>
<dbReference type="PROSITE" id="PS51669">
    <property type="entry name" value="4FE4S_MOW_BIS_MGD"/>
    <property type="match status" value="1"/>
</dbReference>
<dbReference type="GO" id="GO:0046872">
    <property type="term" value="F:metal ion binding"/>
    <property type="evidence" value="ECO:0007669"/>
    <property type="project" value="UniProtKB-KW"/>
</dbReference>
<evidence type="ECO:0000256" key="3">
    <source>
        <dbReference type="ARBA" id="ARBA00001966"/>
    </source>
</evidence>
<comment type="similarity">
    <text evidence="4">Belongs to the prokaryotic molybdopterin-containing oxidoreductase family.</text>
</comment>
<evidence type="ECO:0000256" key="13">
    <source>
        <dbReference type="ARBA" id="ARBA00047971"/>
    </source>
</evidence>
<dbReference type="InterPro" id="IPR006656">
    <property type="entry name" value="Mopterin_OxRdtase"/>
</dbReference>
<name>A0A8T3VWC7_METMI</name>
<keyword evidence="5" id="KW-0004">4Fe-4S</keyword>
<dbReference type="SUPFAM" id="SSF53706">
    <property type="entry name" value="Formate dehydrogenase/DMSO reductase, domains 1-3"/>
    <property type="match status" value="1"/>
</dbReference>
<dbReference type="PROSITE" id="PS00551">
    <property type="entry name" value="MOLYBDOPTERIN_PROK_1"/>
    <property type="match status" value="1"/>
</dbReference>
<evidence type="ECO:0000256" key="15">
    <source>
        <dbReference type="ARBA" id="ARBA00053578"/>
    </source>
</evidence>
<dbReference type="InterPro" id="IPR041924">
    <property type="entry name" value="Formate_Dh-H_N"/>
</dbReference>
<dbReference type="InterPro" id="IPR050123">
    <property type="entry name" value="Prok_molybdopt-oxidoreductase"/>
</dbReference>
<dbReference type="InterPro" id="IPR006655">
    <property type="entry name" value="Mopterin_OxRdtase_prok_CS"/>
</dbReference>
<dbReference type="GO" id="GO:0051539">
    <property type="term" value="F:4 iron, 4 sulfur cluster binding"/>
    <property type="evidence" value="ECO:0007669"/>
    <property type="project" value="UniProtKB-KW"/>
</dbReference>
<comment type="cofactor">
    <cofactor evidence="1">
        <name>Mo-bis(molybdopterin guanine dinucleotide)</name>
        <dbReference type="ChEBI" id="CHEBI:60539"/>
    </cofactor>
</comment>
<evidence type="ECO:0000256" key="7">
    <source>
        <dbReference type="ARBA" id="ARBA00022723"/>
    </source>
</evidence>
<dbReference type="EC" id="1.17.98.3" evidence="14"/>
<evidence type="ECO:0000256" key="10">
    <source>
        <dbReference type="ARBA" id="ARBA00023002"/>
    </source>
</evidence>
<comment type="caution">
    <text evidence="17">The sequence shown here is derived from an EMBL/GenBank/DDBJ whole genome shotgun (WGS) entry which is preliminary data.</text>
</comment>
<sequence length="674" mass="74219">MELDFIHTICPYCGTGCGVDLVVKDGTLVGTNPFKRHPVNEGKTCIKGSYCHEFVHRDDRLKTPLIRKNGELVEASWDEALELISGKLQNYSPEEVGFFSSARCTNEDNYVFQKFARTVIKTNNVDHCARLCHSATVVGLGQAFGSGAMTNSISDIEDADCIFIIGSNTFEQHPLIARRVVRAKEKGTKIIVIDPRYTPTAKQADLYLQLLPGTNIAVLNAIMHVLVKENLVDEEFIKNRTKGYEELKTTLETYTPEYASKLSGVAPELIVEAAKMYGSANAASILYCMGITQFTTGVNNVKSCCNLAMITGNIGKPGTGVNPLRGQNNVQGACDMGALPNVFPGYQAVPANHEKYAEAWNTCVDPNVGLSIPDMLAKAGEQVKCIYVMGENPMVSDPDIHHVEHALKSLDLLIVQDIFLTETAQVADVVLPGASWAEKDGTFSNTERRIQKINKAVDSPGEAIADWKIVKMLAEKMGQGELFNFETPEEVFQEIAKVTPQYAGVTYERLGVDGLHWPCKTCEDPGTPILHCEKCLTPDGLGNIFAIDYADPDEMADSEYPMTLTTGRIIFHYHTGTMTRRSKHMADEINEGFVEIHPEDAEKMGIKNKQKVKVSTRRGEVVVNAKITPNIKQGVVFMPFHFAETAANILTNPAQDPNCKIPEYKVCAAKVEKI</sequence>
<dbReference type="NCBIfam" id="TIGR01591">
    <property type="entry name" value="Fdh-alpha"/>
    <property type="match status" value="1"/>
</dbReference>
<evidence type="ECO:0000256" key="4">
    <source>
        <dbReference type="ARBA" id="ARBA00010312"/>
    </source>
</evidence>
<accession>A0A8T3VWC7</accession>
<evidence type="ECO:0000256" key="11">
    <source>
        <dbReference type="ARBA" id="ARBA00023004"/>
    </source>
</evidence>
<dbReference type="InterPro" id="IPR027467">
    <property type="entry name" value="MopterinOxRdtase_cofactor_BS"/>
</dbReference>
<keyword evidence="7" id="KW-0479">Metal-binding</keyword>
<dbReference type="GO" id="GO:0043794">
    <property type="term" value="F:formate dehydrogenase (coenzyme F420) activity"/>
    <property type="evidence" value="ECO:0007669"/>
    <property type="project" value="UniProtKB-EC"/>
</dbReference>
<feature type="domain" description="4Fe-4S Mo/W bis-MGD-type" evidence="16">
    <location>
        <begin position="3"/>
        <end position="59"/>
    </location>
</feature>
<dbReference type="GO" id="GO:0022904">
    <property type="term" value="P:respiratory electron transport chain"/>
    <property type="evidence" value="ECO:0007669"/>
    <property type="project" value="TreeGrafter"/>
</dbReference>
<dbReference type="PANTHER" id="PTHR43105">
    <property type="entry name" value="RESPIRATORY NITRATE REDUCTASE"/>
    <property type="match status" value="1"/>
</dbReference>
<evidence type="ECO:0000313" key="17">
    <source>
        <dbReference type="EMBL" id="MBG0768896.1"/>
    </source>
</evidence>
<evidence type="ECO:0000259" key="16">
    <source>
        <dbReference type="PROSITE" id="PS51669"/>
    </source>
</evidence>
<keyword evidence="8" id="KW-0862">Zinc</keyword>
<dbReference type="InterPro" id="IPR009010">
    <property type="entry name" value="Asp_de-COase-like_dom_sf"/>
</dbReference>
<comment type="function">
    <text evidence="15">Catalyzes the oxidation of formate to carbon dioxide, with coenzyme F420 as the electron acceptor. In vitro can also use methyl viologen as electron acceptor.</text>
</comment>
<evidence type="ECO:0000256" key="1">
    <source>
        <dbReference type="ARBA" id="ARBA00001942"/>
    </source>
</evidence>
<comment type="cofactor">
    <cofactor evidence="2">
        <name>Zn(2+)</name>
        <dbReference type="ChEBI" id="CHEBI:29105"/>
    </cofactor>
</comment>
<evidence type="ECO:0000256" key="2">
    <source>
        <dbReference type="ARBA" id="ARBA00001947"/>
    </source>
</evidence>
<keyword evidence="11" id="KW-0408">Iron</keyword>
<dbReference type="PANTHER" id="PTHR43105:SF14">
    <property type="entry name" value="FORMATE DEHYDROGENASE H"/>
    <property type="match status" value="1"/>
</dbReference>
<evidence type="ECO:0000256" key="8">
    <source>
        <dbReference type="ARBA" id="ARBA00022833"/>
    </source>
</evidence>
<dbReference type="Gene3D" id="3.40.228.10">
    <property type="entry name" value="Dimethylsulfoxide Reductase, domain 2"/>
    <property type="match status" value="1"/>
</dbReference>
<dbReference type="GO" id="GO:0015942">
    <property type="term" value="P:formate metabolic process"/>
    <property type="evidence" value="ECO:0007669"/>
    <property type="project" value="InterPro"/>
</dbReference>
<keyword evidence="9" id="KW-0712">Selenocysteine</keyword>
<dbReference type="Proteomes" id="UP000714405">
    <property type="component" value="Unassembled WGS sequence"/>
</dbReference>
<dbReference type="CDD" id="cd02753">
    <property type="entry name" value="MopB_Formate-Dh-H"/>
    <property type="match status" value="1"/>
</dbReference>
<reference evidence="17" key="1">
    <citation type="submission" date="2020-07" db="EMBL/GenBank/DDBJ databases">
        <title>Severe corrosion of carbon steel in oil field produced water can be linked to methanogenic archaea containing a special type of NiFe hydrogenase.</title>
        <authorList>
            <person name="Lahme S."/>
            <person name="Mand J."/>
            <person name="Longwell J."/>
            <person name="Smith R."/>
            <person name="Enning D."/>
        </authorList>
    </citation>
    <scope>NUCLEOTIDE SEQUENCE</scope>
    <source>
        <strain evidence="17">MIC098Bin5</strain>
    </source>
</reference>
<dbReference type="FunFam" id="2.20.25.90:FF:000006">
    <property type="entry name" value="Formate dehydrogenase alpha subunit"/>
    <property type="match status" value="1"/>
</dbReference>
<protein>
    <recommendedName>
        <fullName evidence="14">formate dehydrogenase (coenzyme F420)</fullName>
        <ecNumber evidence="14">1.17.98.3</ecNumber>
    </recommendedName>
</protein>
<dbReference type="GO" id="GO:0003954">
    <property type="term" value="F:NADH dehydrogenase activity"/>
    <property type="evidence" value="ECO:0007669"/>
    <property type="project" value="TreeGrafter"/>
</dbReference>
<dbReference type="SMART" id="SM00926">
    <property type="entry name" value="Molybdop_Fe4S4"/>
    <property type="match status" value="1"/>
</dbReference>
<comment type="cofactor">
    <cofactor evidence="3">
        <name>[4Fe-4S] cluster</name>
        <dbReference type="ChEBI" id="CHEBI:49883"/>
    </cofactor>
</comment>
<dbReference type="GO" id="GO:0043546">
    <property type="term" value="F:molybdopterin cofactor binding"/>
    <property type="evidence" value="ECO:0007669"/>
    <property type="project" value="InterPro"/>
</dbReference>
<comment type="catalytic activity">
    <reaction evidence="13">
        <text>oxidized coenzyme F420-(gamma-L-Glu)(n) + formate + 2 H(+) = reduced coenzyme F420-(gamma-L-Glu)(n) + CO2</text>
        <dbReference type="Rhea" id="RHEA:42764"/>
        <dbReference type="Rhea" id="RHEA-COMP:12939"/>
        <dbReference type="Rhea" id="RHEA-COMP:14378"/>
        <dbReference type="ChEBI" id="CHEBI:15378"/>
        <dbReference type="ChEBI" id="CHEBI:15740"/>
        <dbReference type="ChEBI" id="CHEBI:16526"/>
        <dbReference type="ChEBI" id="CHEBI:133980"/>
        <dbReference type="ChEBI" id="CHEBI:139511"/>
        <dbReference type="EC" id="1.17.98.3"/>
    </reaction>
</comment>
<evidence type="ECO:0000256" key="12">
    <source>
        <dbReference type="ARBA" id="ARBA00023014"/>
    </source>
</evidence>
<keyword evidence="10" id="KW-0560">Oxidoreductase</keyword>
<dbReference type="Pfam" id="PF00384">
    <property type="entry name" value="Molybdopterin"/>
    <property type="match status" value="1"/>
</dbReference>
<gene>
    <name evidence="17" type="primary">fdhF</name>
    <name evidence="17" type="ORF">H0S71_03190</name>
</gene>
<dbReference type="Gene3D" id="2.20.25.90">
    <property type="entry name" value="ADC-like domains"/>
    <property type="match status" value="1"/>
</dbReference>
<evidence type="ECO:0000313" key="18">
    <source>
        <dbReference type="Proteomes" id="UP000714405"/>
    </source>
</evidence>
<dbReference type="InterPro" id="IPR006478">
    <property type="entry name" value="Formate_DH_asu"/>
</dbReference>
<proteinExistence type="inferred from homology"/>
<evidence type="ECO:0000256" key="9">
    <source>
        <dbReference type="ARBA" id="ARBA00022933"/>
    </source>
</evidence>
<dbReference type="InterPro" id="IPR006657">
    <property type="entry name" value="MoPterin_dinucl-bd_dom"/>
</dbReference>
<dbReference type="SUPFAM" id="SSF50692">
    <property type="entry name" value="ADC-like"/>
    <property type="match status" value="1"/>
</dbReference>
<dbReference type="RefSeq" id="WP_278491780.1">
    <property type="nucleotide sequence ID" value="NZ_JACCQJ010000001.1"/>
</dbReference>
<dbReference type="InterPro" id="IPR006963">
    <property type="entry name" value="Mopterin_OxRdtase_4Fe-4S_dom"/>
</dbReference>
<dbReference type="Gene3D" id="2.40.40.20">
    <property type="match status" value="1"/>
</dbReference>
<dbReference type="GO" id="GO:0016020">
    <property type="term" value="C:membrane"/>
    <property type="evidence" value="ECO:0007669"/>
    <property type="project" value="TreeGrafter"/>
</dbReference>
<dbReference type="InterPro" id="IPR041925">
    <property type="entry name" value="CT_Formate-Dh_H"/>
</dbReference>
<dbReference type="Pfam" id="PF01568">
    <property type="entry name" value="Molydop_binding"/>
    <property type="match status" value="1"/>
</dbReference>
<dbReference type="FunFam" id="2.40.40.20:FF:000005">
    <property type="entry name" value="Periplasmic nitrate reductase"/>
    <property type="match status" value="1"/>
</dbReference>
<dbReference type="EMBL" id="JACCQJ010000001">
    <property type="protein sequence ID" value="MBG0768896.1"/>
    <property type="molecule type" value="Genomic_DNA"/>
</dbReference>
<organism evidence="17 18">
    <name type="scientific">Methanococcus maripaludis</name>
    <name type="common">Methanococcus deltae</name>
    <dbReference type="NCBI Taxonomy" id="39152"/>
    <lineage>
        <taxon>Archaea</taxon>
        <taxon>Methanobacteriati</taxon>
        <taxon>Methanobacteriota</taxon>
        <taxon>Methanomada group</taxon>
        <taxon>Methanococci</taxon>
        <taxon>Methanococcales</taxon>
        <taxon>Methanococcaceae</taxon>
        <taxon>Methanococcus</taxon>
    </lineage>
</organism>
<evidence type="ECO:0000256" key="14">
    <source>
        <dbReference type="ARBA" id="ARBA00049724"/>
    </source>
</evidence>
<keyword evidence="6" id="KW-0500">Molybdenum</keyword>
<dbReference type="Pfam" id="PF04879">
    <property type="entry name" value="Molybdop_Fe4S4"/>
    <property type="match status" value="1"/>
</dbReference>
<dbReference type="PROSITE" id="PS00490">
    <property type="entry name" value="MOLYBDOPTERIN_PROK_2"/>
    <property type="match status" value="1"/>
</dbReference>
<dbReference type="GO" id="GO:0008863">
    <property type="term" value="F:formate dehydrogenase (NAD+) activity"/>
    <property type="evidence" value="ECO:0007669"/>
    <property type="project" value="InterPro"/>
</dbReference>
<dbReference type="CDD" id="cd02790">
    <property type="entry name" value="MopB_CT_Formate-Dh_H"/>
    <property type="match status" value="1"/>
</dbReference>
<dbReference type="AlphaFoldDB" id="A0A8T3VWC7"/>
<dbReference type="Gene3D" id="3.40.50.740">
    <property type="match status" value="1"/>
</dbReference>
<evidence type="ECO:0000256" key="5">
    <source>
        <dbReference type="ARBA" id="ARBA00022485"/>
    </source>
</evidence>
<keyword evidence="12" id="KW-0411">Iron-sulfur</keyword>
<evidence type="ECO:0000256" key="6">
    <source>
        <dbReference type="ARBA" id="ARBA00022505"/>
    </source>
</evidence>